<dbReference type="Proteomes" id="UP001148737">
    <property type="component" value="Unassembled WGS sequence"/>
</dbReference>
<name>A0ACC1QPW3_9HYPO</name>
<organism evidence="1 2">
    <name type="scientific">Lecanicillium saksenae</name>
    <dbReference type="NCBI Taxonomy" id="468837"/>
    <lineage>
        <taxon>Eukaryota</taxon>
        <taxon>Fungi</taxon>
        <taxon>Dikarya</taxon>
        <taxon>Ascomycota</taxon>
        <taxon>Pezizomycotina</taxon>
        <taxon>Sordariomycetes</taxon>
        <taxon>Hypocreomycetidae</taxon>
        <taxon>Hypocreales</taxon>
        <taxon>Cordycipitaceae</taxon>
        <taxon>Lecanicillium</taxon>
    </lineage>
</organism>
<keyword evidence="2" id="KW-1185">Reference proteome</keyword>
<reference evidence="1" key="1">
    <citation type="submission" date="2022-07" db="EMBL/GenBank/DDBJ databases">
        <title>Genome Sequence of Lecanicillium saksenae.</title>
        <authorList>
            <person name="Buettner E."/>
        </authorList>
    </citation>
    <scope>NUCLEOTIDE SEQUENCE</scope>
    <source>
        <strain evidence="1">VT-O1</strain>
    </source>
</reference>
<gene>
    <name evidence="1" type="ORF">NLG97_g6391</name>
</gene>
<sequence>MPKQIFKNRVIAIAGKPPESITLQNLRTWIPLRKGRFAEAFDEEVTHLLSVQNKRLPEREYSMRAILSKQRAAQREKNRLESGRRLAERYINPNLFHVYHDREFFSYQIELTRDYCDDDEFVERYILTLWESNAKPHLYWFTIKIMRRRGDPNAAYHRISPCSGKWRQEMDHFMEFFKKKTKIPWPQRVLLEGTTDRTVFQYAPPKGGKPVGRRLCLSYDHCIDLNMRLRKTQEPKAAVSEAGEERSEGTTDATDATDATKNNVGDCDSAR</sequence>
<accession>A0ACC1QPW3</accession>
<dbReference type="EMBL" id="JANAKD010000835">
    <property type="protein sequence ID" value="KAJ3487542.1"/>
    <property type="molecule type" value="Genomic_DNA"/>
</dbReference>
<comment type="caution">
    <text evidence="1">The sequence shown here is derived from an EMBL/GenBank/DDBJ whole genome shotgun (WGS) entry which is preliminary data.</text>
</comment>
<protein>
    <submittedName>
        <fullName evidence="1">Uncharacterized protein</fullName>
    </submittedName>
</protein>
<evidence type="ECO:0000313" key="2">
    <source>
        <dbReference type="Proteomes" id="UP001148737"/>
    </source>
</evidence>
<proteinExistence type="predicted"/>
<evidence type="ECO:0000313" key="1">
    <source>
        <dbReference type="EMBL" id="KAJ3487542.1"/>
    </source>
</evidence>